<dbReference type="InterPro" id="IPR036866">
    <property type="entry name" value="RibonucZ/Hydroxyglut_hydro"/>
</dbReference>
<gene>
    <name evidence="6" type="ORF">JIN85_00555</name>
</gene>
<protein>
    <submittedName>
        <fullName evidence="6">MBL fold metallo-hydrolase</fullName>
    </submittedName>
</protein>
<accession>A0A934VU89</accession>
<evidence type="ECO:0000256" key="4">
    <source>
        <dbReference type="ARBA" id="ARBA00022833"/>
    </source>
</evidence>
<evidence type="ECO:0000256" key="1">
    <source>
        <dbReference type="ARBA" id="ARBA00001947"/>
    </source>
</evidence>
<reference evidence="6" key="1">
    <citation type="submission" date="2021-01" db="EMBL/GenBank/DDBJ databases">
        <title>Modified the classification status of verrucomicrobia.</title>
        <authorList>
            <person name="Feng X."/>
        </authorList>
    </citation>
    <scope>NUCLEOTIDE SEQUENCE</scope>
    <source>
        <strain evidence="6">KCTC 22041</strain>
    </source>
</reference>
<dbReference type="EMBL" id="JAENIJ010000001">
    <property type="protein sequence ID" value="MBK1880880.1"/>
    <property type="molecule type" value="Genomic_DNA"/>
</dbReference>
<dbReference type="GO" id="GO:0016787">
    <property type="term" value="F:hydrolase activity"/>
    <property type="evidence" value="ECO:0007669"/>
    <property type="project" value="UniProtKB-KW"/>
</dbReference>
<evidence type="ECO:0000259" key="5">
    <source>
        <dbReference type="SMART" id="SM00849"/>
    </source>
</evidence>
<sequence length="263" mass="27600">MLEDDFTYVLRKALKGLALSPSEAAHRAQLPETEVLAFSRGHFSESTASRLAPVLGLQADAFSRHPDFNPQPVTDPSIVRLELPFGDDHVNAWLIRHSETSILFDTGDDETSCPQALAKLGISSLAALFITHHHPDHIAGISALAGVANSVHGPAGISGADAMAPGTSIRIGPLIVTAVDLSGHATPSNGYLVTGLAQPVLVSGDALFAGSIGGCPNPAAYQQALKRLRAELSTLSPDTVILPGHGPATTLAEEWEHNPFPIR</sequence>
<dbReference type="Proteomes" id="UP000603141">
    <property type="component" value="Unassembled WGS sequence"/>
</dbReference>
<dbReference type="AlphaFoldDB" id="A0A934VU89"/>
<dbReference type="RefSeq" id="WP_200266507.1">
    <property type="nucleotide sequence ID" value="NZ_JAENIJ010000001.1"/>
</dbReference>
<proteinExistence type="predicted"/>
<evidence type="ECO:0000256" key="2">
    <source>
        <dbReference type="ARBA" id="ARBA00022723"/>
    </source>
</evidence>
<keyword evidence="3" id="KW-0378">Hydrolase</keyword>
<evidence type="ECO:0000313" key="6">
    <source>
        <dbReference type="EMBL" id="MBK1880880.1"/>
    </source>
</evidence>
<comment type="cofactor">
    <cofactor evidence="1">
        <name>Zn(2+)</name>
        <dbReference type="ChEBI" id="CHEBI:29105"/>
    </cofactor>
</comment>
<dbReference type="SMART" id="SM00849">
    <property type="entry name" value="Lactamase_B"/>
    <property type="match status" value="1"/>
</dbReference>
<dbReference type="InterPro" id="IPR051453">
    <property type="entry name" value="MBL_Glyoxalase_II"/>
</dbReference>
<keyword evidence="7" id="KW-1185">Reference proteome</keyword>
<dbReference type="Pfam" id="PF00753">
    <property type="entry name" value="Lactamase_B"/>
    <property type="match status" value="1"/>
</dbReference>
<evidence type="ECO:0000313" key="7">
    <source>
        <dbReference type="Proteomes" id="UP000603141"/>
    </source>
</evidence>
<name>A0A934VU89_9BACT</name>
<organism evidence="6 7">
    <name type="scientific">Luteolibacter pohnpeiensis</name>
    <dbReference type="NCBI Taxonomy" id="454153"/>
    <lineage>
        <taxon>Bacteria</taxon>
        <taxon>Pseudomonadati</taxon>
        <taxon>Verrucomicrobiota</taxon>
        <taxon>Verrucomicrobiia</taxon>
        <taxon>Verrucomicrobiales</taxon>
        <taxon>Verrucomicrobiaceae</taxon>
        <taxon>Luteolibacter</taxon>
    </lineage>
</organism>
<dbReference type="GO" id="GO:0046872">
    <property type="term" value="F:metal ion binding"/>
    <property type="evidence" value="ECO:0007669"/>
    <property type="project" value="UniProtKB-KW"/>
</dbReference>
<feature type="domain" description="Metallo-beta-lactamase" evidence="5">
    <location>
        <begin position="89"/>
        <end position="245"/>
    </location>
</feature>
<keyword evidence="4" id="KW-0862">Zinc</keyword>
<dbReference type="SUPFAM" id="SSF56281">
    <property type="entry name" value="Metallo-hydrolase/oxidoreductase"/>
    <property type="match status" value="1"/>
</dbReference>
<dbReference type="Gene3D" id="3.60.15.10">
    <property type="entry name" value="Ribonuclease Z/Hydroxyacylglutathione hydrolase-like"/>
    <property type="match status" value="2"/>
</dbReference>
<evidence type="ECO:0000256" key="3">
    <source>
        <dbReference type="ARBA" id="ARBA00022801"/>
    </source>
</evidence>
<dbReference type="PANTHER" id="PTHR46233">
    <property type="entry name" value="HYDROXYACYLGLUTATHIONE HYDROLASE GLOC"/>
    <property type="match status" value="1"/>
</dbReference>
<dbReference type="PANTHER" id="PTHR46233:SF3">
    <property type="entry name" value="HYDROXYACYLGLUTATHIONE HYDROLASE GLOC"/>
    <property type="match status" value="1"/>
</dbReference>
<keyword evidence="2" id="KW-0479">Metal-binding</keyword>
<comment type="caution">
    <text evidence="6">The sequence shown here is derived from an EMBL/GenBank/DDBJ whole genome shotgun (WGS) entry which is preliminary data.</text>
</comment>
<dbReference type="InterPro" id="IPR001279">
    <property type="entry name" value="Metallo-B-lactamas"/>
</dbReference>